<dbReference type="AlphaFoldDB" id="A0AB34FXN4"/>
<accession>A0AB34FXN4</accession>
<dbReference type="PANTHER" id="PTHR32226:SF2">
    <property type="entry name" value="TELO2-INTERACTING PROTEIN 2"/>
    <property type="match status" value="1"/>
</dbReference>
<proteinExistence type="inferred from homology"/>
<sequence length="238" mass="26374">MSAPILGRVNHAQLELLNLERSPASGETAEDNQGSQNASKRWVKDAADSLQAALDEKNGYPGKHSWNPGDITDNEVQQNDLVASKWPLFLPALVAFIGDHDARVRERGLWLVSAFLHKLPTETLRHSGVGDVLQDAIFPTLASLPTLTPEHESAQLLRAAYPVLLQLALADLDAQNWHGWRVLDKILRDGVLESYSHASHYATIAEILMHTAASIVRYLGIRSARHLQVNQYTHSFTI</sequence>
<dbReference type="PANTHER" id="PTHR32226">
    <property type="entry name" value="TELO2-INTERACTING PROTEIN 2"/>
    <property type="match status" value="1"/>
</dbReference>
<dbReference type="Pfam" id="PF10521">
    <property type="entry name" value="Tti2"/>
    <property type="match status" value="1"/>
</dbReference>
<comment type="similarity">
    <text evidence="1">Belongs to the TTI2 family.</text>
</comment>
<dbReference type="Proteomes" id="UP001163105">
    <property type="component" value="Unassembled WGS sequence"/>
</dbReference>
<comment type="caution">
    <text evidence="3">The sequence shown here is derived from an EMBL/GenBank/DDBJ whole genome shotgun (WGS) entry which is preliminary data.</text>
</comment>
<dbReference type="GO" id="GO:0110078">
    <property type="term" value="C:TTT Hsp90 cochaperone complex"/>
    <property type="evidence" value="ECO:0007669"/>
    <property type="project" value="InterPro"/>
</dbReference>
<evidence type="ECO:0000313" key="4">
    <source>
        <dbReference type="Proteomes" id="UP001163105"/>
    </source>
</evidence>
<organism evidence="3 4">
    <name type="scientific">Purpureocillium lavendulum</name>
    <dbReference type="NCBI Taxonomy" id="1247861"/>
    <lineage>
        <taxon>Eukaryota</taxon>
        <taxon>Fungi</taxon>
        <taxon>Dikarya</taxon>
        <taxon>Ascomycota</taxon>
        <taxon>Pezizomycotina</taxon>
        <taxon>Sordariomycetes</taxon>
        <taxon>Hypocreomycetidae</taxon>
        <taxon>Hypocreales</taxon>
        <taxon>Ophiocordycipitaceae</taxon>
        <taxon>Purpureocillium</taxon>
    </lineage>
</organism>
<feature type="region of interest" description="Disordered" evidence="2">
    <location>
        <begin position="21"/>
        <end position="42"/>
    </location>
</feature>
<evidence type="ECO:0000256" key="2">
    <source>
        <dbReference type="SAM" id="MobiDB-lite"/>
    </source>
</evidence>
<evidence type="ECO:0000256" key="1">
    <source>
        <dbReference type="ARBA" id="ARBA00034736"/>
    </source>
</evidence>
<gene>
    <name evidence="3" type="ORF">O9K51_04290</name>
</gene>
<name>A0AB34FXN4_9HYPO</name>
<dbReference type="GO" id="GO:0005829">
    <property type="term" value="C:cytosol"/>
    <property type="evidence" value="ECO:0007669"/>
    <property type="project" value="TreeGrafter"/>
</dbReference>
<dbReference type="EMBL" id="JAQHRD010000003">
    <property type="protein sequence ID" value="KAJ6443111.1"/>
    <property type="molecule type" value="Genomic_DNA"/>
</dbReference>
<keyword evidence="4" id="KW-1185">Reference proteome</keyword>
<protein>
    <submittedName>
        <fullName evidence="3">Tat pathway signal sequence</fullName>
    </submittedName>
</protein>
<evidence type="ECO:0000313" key="3">
    <source>
        <dbReference type="EMBL" id="KAJ6443111.1"/>
    </source>
</evidence>
<dbReference type="GO" id="GO:0005634">
    <property type="term" value="C:nucleus"/>
    <property type="evidence" value="ECO:0007669"/>
    <property type="project" value="TreeGrafter"/>
</dbReference>
<reference evidence="3" key="1">
    <citation type="submission" date="2023-01" db="EMBL/GenBank/DDBJ databases">
        <title>The growth and conidiation of Purpureocillium lavendulum are regulated by nitrogen source and histone H3K14 acetylation.</title>
        <authorList>
            <person name="Tang P."/>
            <person name="Han J."/>
            <person name="Zhang C."/>
            <person name="Tang P."/>
            <person name="Qi F."/>
            <person name="Zhang K."/>
            <person name="Liang L."/>
        </authorList>
    </citation>
    <scope>NUCLEOTIDE SEQUENCE</scope>
    <source>
        <strain evidence="3">YMF1.00683</strain>
    </source>
</reference>
<dbReference type="InterPro" id="IPR018870">
    <property type="entry name" value="Tti2"/>
</dbReference>